<keyword evidence="2" id="KW-1185">Reference proteome</keyword>
<reference evidence="1 2" key="1">
    <citation type="submission" date="2021-11" db="EMBL/GenBank/DDBJ databases">
        <title>Draft genome sequence of Paenibacillus profundus YoMME, a new Gram-positive bacteria with exoelectrogenic properties.</title>
        <authorList>
            <person name="Hubenova Y."/>
            <person name="Hubenova E."/>
            <person name="Manasiev Y."/>
            <person name="Peykov S."/>
            <person name="Mitov M."/>
        </authorList>
    </citation>
    <scope>NUCLEOTIDE SEQUENCE [LARGE SCALE GENOMIC DNA]</scope>
    <source>
        <strain evidence="1 2">YoMME</strain>
    </source>
</reference>
<accession>A0ABS8YCI5</accession>
<comment type="caution">
    <text evidence="1">The sequence shown here is derived from an EMBL/GenBank/DDBJ whole genome shotgun (WGS) entry which is preliminary data.</text>
</comment>
<gene>
    <name evidence="1" type="ORF">LQV63_02640</name>
</gene>
<name>A0ABS8YCI5_9BACL</name>
<dbReference type="Proteomes" id="UP001199916">
    <property type="component" value="Unassembled WGS sequence"/>
</dbReference>
<dbReference type="EMBL" id="JAJNBZ010000001">
    <property type="protein sequence ID" value="MCE5168220.1"/>
    <property type="molecule type" value="Genomic_DNA"/>
</dbReference>
<evidence type="ECO:0000313" key="2">
    <source>
        <dbReference type="Proteomes" id="UP001199916"/>
    </source>
</evidence>
<evidence type="ECO:0008006" key="3">
    <source>
        <dbReference type="Google" id="ProtNLM"/>
    </source>
</evidence>
<proteinExistence type="predicted"/>
<organism evidence="1 2">
    <name type="scientific">Paenibacillus profundus</name>
    <dbReference type="NCBI Taxonomy" id="1173085"/>
    <lineage>
        <taxon>Bacteria</taxon>
        <taxon>Bacillati</taxon>
        <taxon>Bacillota</taxon>
        <taxon>Bacilli</taxon>
        <taxon>Bacillales</taxon>
        <taxon>Paenibacillaceae</taxon>
        <taxon>Paenibacillus</taxon>
    </lineage>
</organism>
<evidence type="ECO:0000313" key="1">
    <source>
        <dbReference type="EMBL" id="MCE5168220.1"/>
    </source>
</evidence>
<sequence length="120" mass="13377">MAIVIVDQFTAEPIEPSLPYGAAATVLLTGFCALFMKRTKAVVDETTIRVHTMFGIQKIQFSDIQKITVRNFPARFILYGPHSGYRVKMPSAYTGTGEFISLLYKKSAMKKVFLPLLIGI</sequence>
<protein>
    <recommendedName>
        <fullName evidence="3">PH domain-containing protein</fullName>
    </recommendedName>
</protein>